<dbReference type="PANTHER" id="PTHR19211:SF15">
    <property type="entry name" value="ATP-BINDING CASSETTE SUB-FAMILY F MEMBER 2"/>
    <property type="match status" value="1"/>
</dbReference>
<evidence type="ECO:0000313" key="3">
    <source>
        <dbReference type="Proteomes" id="UP000784294"/>
    </source>
</evidence>
<dbReference type="Gene3D" id="3.40.50.300">
    <property type="entry name" value="P-loop containing nucleotide triphosphate hydrolases"/>
    <property type="match status" value="1"/>
</dbReference>
<protein>
    <recommendedName>
        <fullName evidence="4">ABC transporter domain-containing protein</fullName>
    </recommendedName>
</protein>
<sequence>MFSQLGHIGRKTNRKVTCPESIVCIIIFKVGPWTRYILRRFAGIVTASSVSFTIRSTILQLVKETSEADPSVCPIRALSDGQRCRIIFAWLSQKAPHLLLLDEPTNHLDIETIDSLADAINDFEGGLLLVSHDFRLISQQHVKIVDIKTKMVAKEIWICEDKAVTPWKGDIFSYKRYLVNRIEKEMANQRQLIER</sequence>
<dbReference type="AlphaFoldDB" id="A0A3S5AWM9"/>
<dbReference type="EMBL" id="CAAALY010246887">
    <property type="protein sequence ID" value="VEL34046.1"/>
    <property type="molecule type" value="Genomic_DNA"/>
</dbReference>
<dbReference type="InterPro" id="IPR050611">
    <property type="entry name" value="ABCF"/>
</dbReference>
<dbReference type="GO" id="GO:0005524">
    <property type="term" value="F:ATP binding"/>
    <property type="evidence" value="ECO:0007669"/>
    <property type="project" value="TreeGrafter"/>
</dbReference>
<gene>
    <name evidence="2" type="ORF">PXEA_LOCUS27486</name>
</gene>
<evidence type="ECO:0008006" key="4">
    <source>
        <dbReference type="Google" id="ProtNLM"/>
    </source>
</evidence>
<evidence type="ECO:0000256" key="1">
    <source>
        <dbReference type="ARBA" id="ARBA00022737"/>
    </source>
</evidence>
<keyword evidence="3" id="KW-1185">Reference proteome</keyword>
<accession>A0A3S5AWM9</accession>
<reference evidence="2" key="1">
    <citation type="submission" date="2018-11" db="EMBL/GenBank/DDBJ databases">
        <authorList>
            <consortium name="Pathogen Informatics"/>
        </authorList>
    </citation>
    <scope>NUCLEOTIDE SEQUENCE</scope>
</reference>
<organism evidence="2 3">
    <name type="scientific">Protopolystoma xenopodis</name>
    <dbReference type="NCBI Taxonomy" id="117903"/>
    <lineage>
        <taxon>Eukaryota</taxon>
        <taxon>Metazoa</taxon>
        <taxon>Spiralia</taxon>
        <taxon>Lophotrochozoa</taxon>
        <taxon>Platyhelminthes</taxon>
        <taxon>Monogenea</taxon>
        <taxon>Polyopisthocotylea</taxon>
        <taxon>Polystomatidea</taxon>
        <taxon>Polystomatidae</taxon>
        <taxon>Protopolystoma</taxon>
    </lineage>
</organism>
<keyword evidence="1" id="KW-0677">Repeat</keyword>
<evidence type="ECO:0000313" key="2">
    <source>
        <dbReference type="EMBL" id="VEL34046.1"/>
    </source>
</evidence>
<name>A0A3S5AWM9_9PLAT</name>
<comment type="caution">
    <text evidence="2">The sequence shown here is derived from an EMBL/GenBank/DDBJ whole genome shotgun (WGS) entry which is preliminary data.</text>
</comment>
<dbReference type="PANTHER" id="PTHR19211">
    <property type="entry name" value="ATP-BINDING TRANSPORT PROTEIN-RELATED"/>
    <property type="match status" value="1"/>
</dbReference>
<dbReference type="InterPro" id="IPR027417">
    <property type="entry name" value="P-loop_NTPase"/>
</dbReference>
<proteinExistence type="predicted"/>
<dbReference type="Proteomes" id="UP000784294">
    <property type="component" value="Unassembled WGS sequence"/>
</dbReference>
<dbReference type="SUPFAM" id="SSF52540">
    <property type="entry name" value="P-loop containing nucleoside triphosphate hydrolases"/>
    <property type="match status" value="1"/>
</dbReference>
<dbReference type="OrthoDB" id="2110130at2759"/>